<organism evidence="1 2">
    <name type="scientific">Coemansia helicoidea</name>
    <dbReference type="NCBI Taxonomy" id="1286919"/>
    <lineage>
        <taxon>Eukaryota</taxon>
        <taxon>Fungi</taxon>
        <taxon>Fungi incertae sedis</taxon>
        <taxon>Zoopagomycota</taxon>
        <taxon>Kickxellomycotina</taxon>
        <taxon>Kickxellomycetes</taxon>
        <taxon>Kickxellales</taxon>
        <taxon>Kickxellaceae</taxon>
        <taxon>Coemansia</taxon>
    </lineage>
</organism>
<dbReference type="EC" id="3.1.3.3" evidence="1"/>
<evidence type="ECO:0000313" key="2">
    <source>
        <dbReference type="Proteomes" id="UP001140087"/>
    </source>
</evidence>
<gene>
    <name evidence="1" type="primary">SER2</name>
    <name evidence="1" type="ORF">H4R21_007179</name>
</gene>
<accession>A0ACC1KDD9</accession>
<dbReference type="Proteomes" id="UP001140087">
    <property type="component" value="Unassembled WGS sequence"/>
</dbReference>
<proteinExistence type="predicted"/>
<sequence length="229" mass="24985">MKYGSYLEHQKGGFPAEWQGHFIAYDALKAFLKTQMVDTSVHLATAFRRKQPLAWAPAAGPTFDGLLGERLQRVGELTPAFVRMLDGEVEKFNAFFVDIKDATKAAINRVLDPASQPRVAELESALADLLLLERFVFLNFTAVTKALKKHDKWSGLQIREPYLLRAAGLPFITSTSLLRLKPELLARLTARIEECGSGGGSVVRASSPPPLPELGPAEGRAAAAPSLDS</sequence>
<keyword evidence="2" id="KW-1185">Reference proteome</keyword>
<evidence type="ECO:0000313" key="1">
    <source>
        <dbReference type="EMBL" id="KAJ2786543.1"/>
    </source>
</evidence>
<reference evidence="1" key="1">
    <citation type="submission" date="2022-07" db="EMBL/GenBank/DDBJ databases">
        <title>Phylogenomic reconstructions and comparative analyses of Kickxellomycotina fungi.</title>
        <authorList>
            <person name="Reynolds N.K."/>
            <person name="Stajich J.E."/>
            <person name="Barry K."/>
            <person name="Grigoriev I.V."/>
            <person name="Crous P."/>
            <person name="Smith M.E."/>
        </authorList>
    </citation>
    <scope>NUCLEOTIDE SEQUENCE</scope>
    <source>
        <strain evidence="1">BCRC 34780</strain>
    </source>
</reference>
<keyword evidence="1" id="KW-0378">Hydrolase</keyword>
<protein>
    <submittedName>
        <fullName evidence="1">Phosphoserine phosphatase</fullName>
        <ecNumber evidence="1">3.1.3.3</ecNumber>
    </submittedName>
</protein>
<comment type="caution">
    <text evidence="1">The sequence shown here is derived from an EMBL/GenBank/DDBJ whole genome shotgun (WGS) entry which is preliminary data.</text>
</comment>
<dbReference type="EMBL" id="JANBUN010004280">
    <property type="protein sequence ID" value="KAJ2786543.1"/>
    <property type="molecule type" value="Genomic_DNA"/>
</dbReference>
<feature type="non-terminal residue" evidence="1">
    <location>
        <position position="229"/>
    </location>
</feature>
<name>A0ACC1KDD9_9FUNG</name>